<protein>
    <submittedName>
        <fullName evidence="2">Uncharacterized protein</fullName>
    </submittedName>
</protein>
<gene>
    <name evidence="2" type="ORF">KIPB_015901</name>
</gene>
<evidence type="ECO:0000313" key="2">
    <source>
        <dbReference type="EMBL" id="GIQ92243.1"/>
    </source>
</evidence>
<keyword evidence="1" id="KW-1133">Transmembrane helix</keyword>
<evidence type="ECO:0000256" key="1">
    <source>
        <dbReference type="SAM" id="Phobius"/>
    </source>
</evidence>
<feature type="non-terminal residue" evidence="2">
    <location>
        <position position="48"/>
    </location>
</feature>
<comment type="caution">
    <text evidence="2">The sequence shown here is derived from an EMBL/GenBank/DDBJ whole genome shotgun (WGS) entry which is preliminary data.</text>
</comment>
<keyword evidence="3" id="KW-1185">Reference proteome</keyword>
<proteinExistence type="predicted"/>
<evidence type="ECO:0000313" key="3">
    <source>
        <dbReference type="Proteomes" id="UP000265618"/>
    </source>
</evidence>
<dbReference type="AlphaFoldDB" id="A0A9K3DDZ3"/>
<keyword evidence="1" id="KW-0472">Membrane</keyword>
<name>A0A9K3DDZ3_9EUKA</name>
<keyword evidence="1" id="KW-0812">Transmembrane</keyword>
<reference evidence="2 3" key="1">
    <citation type="journal article" date="2018" name="PLoS ONE">
        <title>The draft genome of Kipferlia bialata reveals reductive genome evolution in fornicate parasites.</title>
        <authorList>
            <person name="Tanifuji G."/>
            <person name="Takabayashi S."/>
            <person name="Kume K."/>
            <person name="Takagi M."/>
            <person name="Nakayama T."/>
            <person name="Kamikawa R."/>
            <person name="Inagaki Y."/>
            <person name="Hashimoto T."/>
        </authorList>
    </citation>
    <scope>NUCLEOTIDE SEQUENCE [LARGE SCALE GENOMIC DNA]</scope>
    <source>
        <strain evidence="2">NY0173</strain>
    </source>
</reference>
<dbReference type="EMBL" id="BDIP01009263">
    <property type="protein sequence ID" value="GIQ92243.1"/>
    <property type="molecule type" value="Genomic_DNA"/>
</dbReference>
<feature type="transmembrane region" description="Helical" evidence="1">
    <location>
        <begin position="12"/>
        <end position="42"/>
    </location>
</feature>
<organism evidence="2 3">
    <name type="scientific">Kipferlia bialata</name>
    <dbReference type="NCBI Taxonomy" id="797122"/>
    <lineage>
        <taxon>Eukaryota</taxon>
        <taxon>Metamonada</taxon>
        <taxon>Carpediemonas-like organisms</taxon>
        <taxon>Kipferlia</taxon>
    </lineage>
</organism>
<dbReference type="Proteomes" id="UP000265618">
    <property type="component" value="Unassembled WGS sequence"/>
</dbReference>
<sequence length="48" mass="5221">NLYYVAPDSALLFAPCILILLFASLQAVTQTAAFFLSVRFIVETVAAK</sequence>
<feature type="non-terminal residue" evidence="2">
    <location>
        <position position="1"/>
    </location>
</feature>
<accession>A0A9K3DDZ3</accession>